<dbReference type="InterPro" id="IPR030470">
    <property type="entry name" value="UbiA_prenylTrfase_CS"/>
</dbReference>
<feature type="transmembrane region" description="Helical" evidence="14">
    <location>
        <begin position="58"/>
        <end position="77"/>
    </location>
</feature>
<dbReference type="InterPro" id="IPR006369">
    <property type="entry name" value="Protohaem_IX_farnesylTrfase"/>
</dbReference>
<dbReference type="Pfam" id="PF01040">
    <property type="entry name" value="UbiA"/>
    <property type="match status" value="1"/>
</dbReference>
<evidence type="ECO:0000256" key="6">
    <source>
        <dbReference type="ARBA" id="ARBA00022692"/>
    </source>
</evidence>
<feature type="transmembrane region" description="Helical" evidence="14">
    <location>
        <begin position="179"/>
        <end position="198"/>
    </location>
</feature>
<evidence type="ECO:0000256" key="3">
    <source>
        <dbReference type="ARBA" id="ARBA00012292"/>
    </source>
</evidence>
<evidence type="ECO:0000256" key="12">
    <source>
        <dbReference type="ARBA" id="ARBA00042475"/>
    </source>
</evidence>
<evidence type="ECO:0000313" key="16">
    <source>
        <dbReference type="EMBL" id="GCE76108.1"/>
    </source>
</evidence>
<feature type="region of interest" description="Disordered" evidence="15">
    <location>
        <begin position="1"/>
        <end position="36"/>
    </location>
</feature>
<comment type="pathway">
    <text evidence="2 14">Porphyrin-containing compound metabolism; heme O biosynthesis; heme O from protoheme: step 1/1.</text>
</comment>
<dbReference type="PROSITE" id="PS00943">
    <property type="entry name" value="UBIA"/>
    <property type="match status" value="1"/>
</dbReference>
<name>A0A402DPS7_9CELL</name>
<dbReference type="NCBIfam" id="NF003349">
    <property type="entry name" value="PRK04375.1-2"/>
    <property type="match status" value="1"/>
</dbReference>
<evidence type="ECO:0000256" key="11">
    <source>
        <dbReference type="ARBA" id="ARBA00040810"/>
    </source>
</evidence>
<keyword evidence="7 14" id="KW-1133">Transmembrane helix</keyword>
<keyword evidence="8 14" id="KW-0350">Heme biosynthesis</keyword>
<dbReference type="Gene3D" id="1.10.357.140">
    <property type="entry name" value="UbiA prenyltransferase"/>
    <property type="match status" value="1"/>
</dbReference>
<dbReference type="FunFam" id="1.10.357.140:FF:000001">
    <property type="entry name" value="Protoheme IX farnesyltransferase"/>
    <property type="match status" value="1"/>
</dbReference>
<dbReference type="NCBIfam" id="TIGR01473">
    <property type="entry name" value="cyoE_ctaB"/>
    <property type="match status" value="1"/>
</dbReference>
<dbReference type="HAMAP" id="MF_00154">
    <property type="entry name" value="CyoE_CtaB"/>
    <property type="match status" value="1"/>
</dbReference>
<accession>A0A402DPS7</accession>
<comment type="caution">
    <text evidence="16">The sequence shown here is derived from an EMBL/GenBank/DDBJ whole genome shotgun (WGS) entry which is preliminary data.</text>
</comment>
<comment type="similarity">
    <text evidence="14">Belongs to the UbiA prenyltransferase family. Protoheme IX farnesyltransferase subfamily.</text>
</comment>
<dbReference type="AlphaFoldDB" id="A0A402DPS7"/>
<evidence type="ECO:0000256" key="9">
    <source>
        <dbReference type="ARBA" id="ARBA00023136"/>
    </source>
</evidence>
<feature type="transmembrane region" description="Helical" evidence="14">
    <location>
        <begin position="277"/>
        <end position="296"/>
    </location>
</feature>
<dbReference type="EMBL" id="BIMR01000072">
    <property type="protein sequence ID" value="GCE76108.1"/>
    <property type="molecule type" value="Genomic_DNA"/>
</dbReference>
<keyword evidence="9 14" id="KW-0472">Membrane</keyword>
<comment type="miscellaneous">
    <text evidence="14">Carbon 2 of the heme B porphyrin ring is defined according to the Fischer nomenclature.</text>
</comment>
<protein>
    <recommendedName>
        <fullName evidence="11 14">Protoheme IX farnesyltransferase</fullName>
        <ecNumber evidence="3 14">2.5.1.141</ecNumber>
    </recommendedName>
    <alternativeName>
        <fullName evidence="12 14">Heme B farnesyltransferase</fullName>
    </alternativeName>
    <alternativeName>
        <fullName evidence="10 14">Heme O synthase</fullName>
    </alternativeName>
</protein>
<comment type="catalytic activity">
    <reaction evidence="13 14">
        <text>heme b + (2E,6E)-farnesyl diphosphate + H2O = Fe(II)-heme o + diphosphate</text>
        <dbReference type="Rhea" id="RHEA:28070"/>
        <dbReference type="ChEBI" id="CHEBI:15377"/>
        <dbReference type="ChEBI" id="CHEBI:33019"/>
        <dbReference type="ChEBI" id="CHEBI:60344"/>
        <dbReference type="ChEBI" id="CHEBI:60530"/>
        <dbReference type="ChEBI" id="CHEBI:175763"/>
        <dbReference type="EC" id="2.5.1.141"/>
    </reaction>
</comment>
<evidence type="ECO:0000256" key="4">
    <source>
        <dbReference type="ARBA" id="ARBA00022475"/>
    </source>
</evidence>
<feature type="transmembrane region" description="Helical" evidence="14">
    <location>
        <begin position="204"/>
        <end position="222"/>
    </location>
</feature>
<gene>
    <name evidence="14 16" type="primary">ctaB</name>
    <name evidence="16" type="ORF">CBZ_11640</name>
</gene>
<evidence type="ECO:0000256" key="10">
    <source>
        <dbReference type="ARBA" id="ARBA00030253"/>
    </source>
</evidence>
<feature type="compositionally biased region" description="Low complexity" evidence="15">
    <location>
        <begin position="16"/>
        <end position="29"/>
    </location>
</feature>
<evidence type="ECO:0000256" key="8">
    <source>
        <dbReference type="ARBA" id="ARBA00023133"/>
    </source>
</evidence>
<dbReference type="PANTHER" id="PTHR43448:SF7">
    <property type="entry name" value="4-HYDROXYBENZOATE SOLANESYLTRANSFERASE"/>
    <property type="match status" value="1"/>
</dbReference>
<dbReference type="GO" id="GO:0008495">
    <property type="term" value="F:protoheme IX farnesyltransferase activity"/>
    <property type="evidence" value="ECO:0007669"/>
    <property type="project" value="UniProtKB-UniRule"/>
</dbReference>
<dbReference type="PANTHER" id="PTHR43448">
    <property type="entry name" value="PROTOHEME IX FARNESYLTRANSFERASE, MITOCHONDRIAL"/>
    <property type="match status" value="1"/>
</dbReference>
<dbReference type="GO" id="GO:0005886">
    <property type="term" value="C:plasma membrane"/>
    <property type="evidence" value="ECO:0007669"/>
    <property type="project" value="UniProtKB-SubCell"/>
</dbReference>
<feature type="transmembrane region" description="Helical" evidence="14">
    <location>
        <begin position="253"/>
        <end position="271"/>
    </location>
</feature>
<evidence type="ECO:0000256" key="2">
    <source>
        <dbReference type="ARBA" id="ARBA00004919"/>
    </source>
</evidence>
<dbReference type="EC" id="2.5.1.141" evidence="3 14"/>
<proteinExistence type="inferred from homology"/>
<feature type="transmembrane region" description="Helical" evidence="14">
    <location>
        <begin position="153"/>
        <end position="172"/>
    </location>
</feature>
<evidence type="ECO:0000256" key="7">
    <source>
        <dbReference type="ARBA" id="ARBA00022989"/>
    </source>
</evidence>
<feature type="transmembrane region" description="Helical" evidence="14">
    <location>
        <begin position="125"/>
        <end position="147"/>
    </location>
</feature>
<sequence length="335" mass="35724">MRLSSPLSVDDAGASAAPTPRPRLTAAPEPAGPSAPLTGWARARRVLSAYVALTKPRVIELLLVTTLPTMILAQGGFPSLGLVLATLVGGAAAAGSANVLNCYIDRDIDQVMNRTKRRPTATGEISPRAALLFGLTLGVLSLAWLWLVVNPASAWLTAAAILIYVVGYTMILKRRTPQNIVWGGAAGCMPVLIGWSAVTGGVSWTPLVLFGVIFFWTPPHYWPLSMKFRNDYAAAGVPMLPVVAKDTKVAREMVAYTVAMIACTLLLVPVAGMTWVYAVVATALGGWFLWSCLTLLRRANDPARGKLRAMTVFHGSITYLTLLSVAIAVDVFLPL</sequence>
<evidence type="ECO:0000256" key="15">
    <source>
        <dbReference type="SAM" id="MobiDB-lite"/>
    </source>
</evidence>
<keyword evidence="17" id="KW-1185">Reference proteome</keyword>
<comment type="function">
    <text evidence="14">Converts heme B (protoheme IX) to heme O by substitution of the vinyl group on carbon 2 of heme B porphyrin ring with a hydroxyethyl farnesyl side group.</text>
</comment>
<keyword evidence="4 14" id="KW-1003">Cell membrane</keyword>
<feature type="transmembrane region" description="Helical" evidence="14">
    <location>
        <begin position="83"/>
        <end position="104"/>
    </location>
</feature>
<evidence type="ECO:0000256" key="1">
    <source>
        <dbReference type="ARBA" id="ARBA00004651"/>
    </source>
</evidence>
<evidence type="ECO:0000313" key="17">
    <source>
        <dbReference type="Proteomes" id="UP000289954"/>
    </source>
</evidence>
<dbReference type="InterPro" id="IPR044878">
    <property type="entry name" value="UbiA_sf"/>
</dbReference>
<keyword evidence="5 14" id="KW-0808">Transferase</keyword>
<evidence type="ECO:0000256" key="14">
    <source>
        <dbReference type="HAMAP-Rule" id="MF_00154"/>
    </source>
</evidence>
<comment type="subcellular location">
    <subcellularLocation>
        <location evidence="1 14">Cell membrane</location>
        <topology evidence="1 14">Multi-pass membrane protein</topology>
    </subcellularLocation>
</comment>
<dbReference type="CDD" id="cd13957">
    <property type="entry name" value="PT_UbiA_Cox10"/>
    <property type="match status" value="1"/>
</dbReference>
<evidence type="ECO:0000256" key="13">
    <source>
        <dbReference type="ARBA" id="ARBA00047690"/>
    </source>
</evidence>
<dbReference type="GO" id="GO:0048034">
    <property type="term" value="P:heme O biosynthetic process"/>
    <property type="evidence" value="ECO:0007669"/>
    <property type="project" value="UniProtKB-UniRule"/>
</dbReference>
<organism evidence="16 17">
    <name type="scientific">Cellulomonas biazotea</name>
    <dbReference type="NCBI Taxonomy" id="1709"/>
    <lineage>
        <taxon>Bacteria</taxon>
        <taxon>Bacillati</taxon>
        <taxon>Actinomycetota</taxon>
        <taxon>Actinomycetes</taxon>
        <taxon>Micrococcales</taxon>
        <taxon>Cellulomonadaceae</taxon>
        <taxon>Cellulomonas</taxon>
    </lineage>
</organism>
<dbReference type="Proteomes" id="UP000289954">
    <property type="component" value="Unassembled WGS sequence"/>
</dbReference>
<reference evidence="16 17" key="1">
    <citation type="submission" date="2019-01" db="EMBL/GenBank/DDBJ databases">
        <title>Draft genome sequence of Cellulomonas takizawaensis strain TKZ-21.</title>
        <authorList>
            <person name="Yamamura H."/>
            <person name="Hayashi T."/>
            <person name="Hamada M."/>
            <person name="Serisawa Y."/>
            <person name="Matsuyama K."/>
            <person name="Nakagawa Y."/>
            <person name="Otoguro M."/>
            <person name="Yanagida F."/>
            <person name="Hayakawa M."/>
        </authorList>
    </citation>
    <scope>NUCLEOTIDE SEQUENCE [LARGE SCALE GENOMIC DNA]</scope>
    <source>
        <strain evidence="16 17">NBRC12680</strain>
    </source>
</reference>
<keyword evidence="6 14" id="KW-0812">Transmembrane</keyword>
<feature type="transmembrane region" description="Helical" evidence="14">
    <location>
        <begin position="317"/>
        <end position="333"/>
    </location>
</feature>
<dbReference type="InterPro" id="IPR000537">
    <property type="entry name" value="UbiA_prenyltransferase"/>
</dbReference>
<evidence type="ECO:0000256" key="5">
    <source>
        <dbReference type="ARBA" id="ARBA00022679"/>
    </source>
</evidence>
<dbReference type="UniPathway" id="UPA00834">
    <property type="reaction ID" value="UER00712"/>
</dbReference>